<dbReference type="InterPro" id="IPR029058">
    <property type="entry name" value="AB_hydrolase_fold"/>
</dbReference>
<dbReference type="PANTHER" id="PTHR21661:SF78">
    <property type="entry name" value="EPOXIDE HYDROLASE 1"/>
    <property type="match status" value="1"/>
</dbReference>
<keyword evidence="3" id="KW-0472">Membrane</keyword>
<evidence type="ECO:0000313" key="6">
    <source>
        <dbReference type="Proteomes" id="UP000193380"/>
    </source>
</evidence>
<dbReference type="PaxDb" id="8022-A0A060YZ45"/>
<dbReference type="InterPro" id="IPR000639">
    <property type="entry name" value="Epox_hydrolase-like"/>
</dbReference>
<dbReference type="GO" id="GO:0097176">
    <property type="term" value="P:epoxide metabolic process"/>
    <property type="evidence" value="ECO:0007669"/>
    <property type="project" value="TreeGrafter"/>
</dbReference>
<evidence type="ECO:0000259" key="4">
    <source>
        <dbReference type="Pfam" id="PF06441"/>
    </source>
</evidence>
<evidence type="ECO:0000313" key="5">
    <source>
        <dbReference type="EMBL" id="CDQ96882.1"/>
    </source>
</evidence>
<dbReference type="AlphaFoldDB" id="A0A060YZ45"/>
<name>A0A060YZ45_ONCMY</name>
<evidence type="ECO:0000256" key="1">
    <source>
        <dbReference type="ARBA" id="ARBA00010088"/>
    </source>
</evidence>
<dbReference type="Proteomes" id="UP000193380">
    <property type="component" value="Unassembled WGS sequence"/>
</dbReference>
<keyword evidence="3" id="KW-0812">Transmembrane</keyword>
<dbReference type="SUPFAM" id="SSF53474">
    <property type="entry name" value="alpha/beta-Hydrolases"/>
    <property type="match status" value="1"/>
</dbReference>
<keyword evidence="3" id="KW-1133">Transmembrane helix</keyword>
<reference evidence="5" key="1">
    <citation type="journal article" date="2014" name="Nat. Commun.">
        <title>The rainbow trout genome provides novel insights into evolution after whole-genome duplication in vertebrates.</title>
        <authorList>
            <person name="Berthelot C."/>
            <person name="Brunet F."/>
            <person name="Chalopin D."/>
            <person name="Juanchich A."/>
            <person name="Bernard M."/>
            <person name="Noel B."/>
            <person name="Bento P."/>
            <person name="Da Silva C."/>
            <person name="Labadie K."/>
            <person name="Alberti A."/>
            <person name="Aury J.M."/>
            <person name="Louis A."/>
            <person name="Dehais P."/>
            <person name="Bardou P."/>
            <person name="Montfort J."/>
            <person name="Klopp C."/>
            <person name="Cabau C."/>
            <person name="Gaspin C."/>
            <person name="Thorgaard G.H."/>
            <person name="Boussaha M."/>
            <person name="Quillet E."/>
            <person name="Guyomard R."/>
            <person name="Galiana D."/>
            <person name="Bobe J."/>
            <person name="Volff J.N."/>
            <person name="Genet C."/>
            <person name="Wincker P."/>
            <person name="Jaillon O."/>
            <person name="Roest Crollius H."/>
            <person name="Guiguen Y."/>
        </authorList>
    </citation>
    <scope>NUCLEOTIDE SEQUENCE [LARGE SCALE GENOMIC DNA]</scope>
</reference>
<dbReference type="Gene3D" id="3.40.50.1820">
    <property type="entry name" value="alpha/beta hydrolase"/>
    <property type="match status" value="1"/>
</dbReference>
<reference evidence="5" key="2">
    <citation type="submission" date="2014-03" db="EMBL/GenBank/DDBJ databases">
        <authorList>
            <person name="Genoscope - CEA"/>
        </authorList>
    </citation>
    <scope>NUCLEOTIDE SEQUENCE</scope>
</reference>
<dbReference type="Pfam" id="PF06441">
    <property type="entry name" value="EHN"/>
    <property type="match status" value="1"/>
</dbReference>
<protein>
    <recommendedName>
        <fullName evidence="4">Epoxide hydrolase N-terminal domain-containing protein</fullName>
    </recommendedName>
</protein>
<dbReference type="GO" id="GO:0019369">
    <property type="term" value="P:arachidonate metabolic process"/>
    <property type="evidence" value="ECO:0007669"/>
    <property type="project" value="TreeGrafter"/>
</dbReference>
<dbReference type="GO" id="GO:0004301">
    <property type="term" value="F:epoxide hydrolase activity"/>
    <property type="evidence" value="ECO:0007669"/>
    <property type="project" value="TreeGrafter"/>
</dbReference>
<proteinExistence type="inferred from homology"/>
<gene>
    <name evidence="5" type="ORF">GSONMT00004254001</name>
</gene>
<comment type="similarity">
    <text evidence="1">Belongs to the peptidase S33 family.</text>
</comment>
<dbReference type="InterPro" id="IPR010497">
    <property type="entry name" value="Epoxide_hydro_N"/>
</dbReference>
<dbReference type="PANTHER" id="PTHR21661">
    <property type="entry name" value="EPOXIDE HYDROLASE 1-RELATED"/>
    <property type="match status" value="1"/>
</dbReference>
<sequence>MRIERLNINLVCDTNLFYISGWFVCWYSRQALSSLDPTQQQQLLVAGSAVAVGGLLTCYYWVCQGTKTKRIPIGDGWWGAGEKPQSEDEKVFPFQVQTSDEEIQDLYDRIDRTRYTEPLEDTGFQYGFNSTYLKKVVSHWRHQFNWKKQIAILNKYPQFKTNIEGLDVHFLHVRPPHREGQRVLPLMLVHGWPGSVYEFYRILPLLTDSLDSLAFEVICPSIPGYGFSEAPHKQGEDSLMGHKHSLKQGCQTHSAAGAAFGPNGCTENVLYIYIYHSPSITDSLAFI</sequence>
<feature type="transmembrane region" description="Helical" evidence="3">
    <location>
        <begin position="43"/>
        <end position="62"/>
    </location>
</feature>
<accession>A0A060YZ45</accession>
<keyword evidence="2" id="KW-0378">Hydrolase</keyword>
<dbReference type="EMBL" id="FR927763">
    <property type="protein sequence ID" value="CDQ96882.1"/>
    <property type="molecule type" value="Genomic_DNA"/>
</dbReference>
<feature type="domain" description="Epoxide hydrolase N-terminal" evidence="4">
    <location>
        <begin position="93"/>
        <end position="199"/>
    </location>
</feature>
<organism evidence="5 6">
    <name type="scientific">Oncorhynchus mykiss</name>
    <name type="common">Rainbow trout</name>
    <name type="synonym">Salmo gairdneri</name>
    <dbReference type="NCBI Taxonomy" id="8022"/>
    <lineage>
        <taxon>Eukaryota</taxon>
        <taxon>Metazoa</taxon>
        <taxon>Chordata</taxon>
        <taxon>Craniata</taxon>
        <taxon>Vertebrata</taxon>
        <taxon>Euteleostomi</taxon>
        <taxon>Actinopterygii</taxon>
        <taxon>Neopterygii</taxon>
        <taxon>Teleostei</taxon>
        <taxon>Protacanthopterygii</taxon>
        <taxon>Salmoniformes</taxon>
        <taxon>Salmonidae</taxon>
        <taxon>Salmoninae</taxon>
        <taxon>Oncorhynchus</taxon>
    </lineage>
</organism>
<evidence type="ECO:0000256" key="3">
    <source>
        <dbReference type="SAM" id="Phobius"/>
    </source>
</evidence>
<dbReference type="PRINTS" id="PR00412">
    <property type="entry name" value="EPOXHYDRLASE"/>
</dbReference>
<evidence type="ECO:0000256" key="2">
    <source>
        <dbReference type="ARBA" id="ARBA00022801"/>
    </source>
</evidence>
<dbReference type="STRING" id="8022.A0A060YZ45"/>